<protein>
    <submittedName>
        <fullName evidence="8">Uncharacterized protein</fullName>
    </submittedName>
</protein>
<evidence type="ECO:0000256" key="4">
    <source>
        <dbReference type="ARBA" id="ARBA00022525"/>
    </source>
</evidence>
<keyword evidence="6" id="KW-0472">Membrane</keyword>
<evidence type="ECO:0000256" key="2">
    <source>
        <dbReference type="ARBA" id="ARBA00004442"/>
    </source>
</evidence>
<evidence type="ECO:0000313" key="8">
    <source>
        <dbReference type="EMBL" id="RZI45656.1"/>
    </source>
</evidence>
<dbReference type="OrthoDB" id="6053567at2"/>
<evidence type="ECO:0000256" key="1">
    <source>
        <dbReference type="ARBA" id="ARBA00004196"/>
    </source>
</evidence>
<keyword evidence="7" id="KW-0998">Cell outer membrane</keyword>
<keyword evidence="9" id="KW-1185">Reference proteome</keyword>
<keyword evidence="5" id="KW-0732">Signal</keyword>
<dbReference type="InterPro" id="IPR003368">
    <property type="entry name" value="POMP_repeat"/>
</dbReference>
<proteinExistence type="predicted"/>
<sequence>MLFSGNSASGANSNGGAIYAEHGLTASGAVTFTGNTALSPGGTGGAIYSYGGDVNLTDTQFSRNTATTAGGALYMAGGNLNYTLNNFVEIRPNSTPAMVGDNDFAGVAASTFNKNGTGQLNFETNNGQWLGNTNINSSQFFVGYFAGSTAQWGPSSGATGTITVGHINTGSSDPLPTSEGTLGGYGRIYANIVNFLSGSVWHLGLGTPSTTPLLLNVGAALTLPTKIRFLNFGLEGATIPAGTYTVATYGSLTGTVDWPSYSQLVFNPLGIRNMSFSSQSVDGSNQLILTVTAPAASVPLALSAASSPIHQDQLGSSKLLGSNPSISTPLVSGGPYNTIQNAVSNTTSPYSILLTGTAQSEIVSTTLSIPASLTLAGALGGTTISPGTAGTPSNPQSLFTSSAAGSMALYPSNLTVTGFSSTNQAGFINAANTDVSIFGYQVSIAGNSNAGNGGAVSVKSLLTSSGPMTFTGNRATGPGAVGGAIYSASGVTLTGVAFNSDTTSAGGSQFAGPGNTATTAGGAVYLASGNLAYSFYGYGMSQPKAIIVNPSNIAVPAVGDNDFACKDSSASFIKMGTGFFGAEVAPDLVLNTNNGQWLGNTNITSGKLIIGGTSSNSAAKWGPSSGAQGTINVGSVPYVNPNPYYRSEPLPATKGTLGGFGTIYANTLTFNPGSSWLLSAGNGTAGSLNVTGQLTLPTTLDTSAMSATTFPGSGFVTVATYGSLPTGSNITSLLAPLNALITKYNLKLSPVTNGIVLGPLNYNPTGLWSGVSGVQYAAVTFQAPVSVTKVGEGLLIKYGKPNTSWRGSGVNQPFFNTSESTPTNILLNNSNNTAITAANLASASTSSLASWAWTGSAALPVGLPYAWQLWKTTNYLGNTTTNWVAQGILDLTSAVAVTLTINPGQGDKYPITAS</sequence>
<evidence type="ECO:0000256" key="7">
    <source>
        <dbReference type="ARBA" id="ARBA00023237"/>
    </source>
</evidence>
<evidence type="ECO:0000256" key="3">
    <source>
        <dbReference type="ARBA" id="ARBA00004613"/>
    </source>
</evidence>
<evidence type="ECO:0000313" key="9">
    <source>
        <dbReference type="Proteomes" id="UP000293550"/>
    </source>
</evidence>
<name>A0A4Q7DLN9_9PROT</name>
<dbReference type="Proteomes" id="UP000293550">
    <property type="component" value="Unassembled WGS sequence"/>
</dbReference>
<evidence type="ECO:0000256" key="6">
    <source>
        <dbReference type="ARBA" id="ARBA00023136"/>
    </source>
</evidence>
<gene>
    <name evidence="8" type="ORF">EQU50_06025</name>
</gene>
<dbReference type="Pfam" id="PF02415">
    <property type="entry name" value="Chlam_PMP"/>
    <property type="match status" value="3"/>
</dbReference>
<evidence type="ECO:0000256" key="5">
    <source>
        <dbReference type="ARBA" id="ARBA00022729"/>
    </source>
</evidence>
<dbReference type="GO" id="GO:0005576">
    <property type="term" value="C:extracellular region"/>
    <property type="evidence" value="ECO:0007669"/>
    <property type="project" value="UniProtKB-SubCell"/>
</dbReference>
<reference evidence="8 9" key="1">
    <citation type="submission" date="2018-10" db="EMBL/GenBank/DDBJ databases">
        <title>An updated phylogeny of the Alphaproteobacteria reveals that the parasitic Rickettsiales and Holosporales have independent origins.</title>
        <authorList>
            <person name="Munoz-Gomez S.A."/>
            <person name="Hess S."/>
            <person name="Burger G."/>
            <person name="Lang B.F."/>
            <person name="Susko E."/>
            <person name="Slamovits C.H."/>
            <person name="Roger A.J."/>
        </authorList>
    </citation>
    <scope>NUCLEOTIDE SEQUENCE [LARGE SCALE GENOMIC DNA]</scope>
    <source>
        <strain evidence="8">HOLO01</strain>
    </source>
</reference>
<accession>A0A4Q7DLN9</accession>
<dbReference type="NCBIfam" id="TIGR01376">
    <property type="entry name" value="POMP_repeat"/>
    <property type="match status" value="3"/>
</dbReference>
<dbReference type="GO" id="GO:0009279">
    <property type="term" value="C:cell outer membrane"/>
    <property type="evidence" value="ECO:0007669"/>
    <property type="project" value="UniProtKB-SubCell"/>
</dbReference>
<dbReference type="EMBL" id="SCFB01000007">
    <property type="protein sequence ID" value="RZI45656.1"/>
    <property type="molecule type" value="Genomic_DNA"/>
</dbReference>
<keyword evidence="4" id="KW-0964">Secreted</keyword>
<organism evidence="8 9">
    <name type="scientific">Candidatus Finniella inopinata</name>
    <dbReference type="NCBI Taxonomy" id="1696036"/>
    <lineage>
        <taxon>Bacteria</taxon>
        <taxon>Pseudomonadati</taxon>
        <taxon>Pseudomonadota</taxon>
        <taxon>Alphaproteobacteria</taxon>
        <taxon>Holosporales</taxon>
        <taxon>Candidatus Paracaedibacteraceae</taxon>
        <taxon>Candidatus Finniella</taxon>
    </lineage>
</organism>
<comment type="subcellular location">
    <subcellularLocation>
        <location evidence="1">Cell envelope</location>
    </subcellularLocation>
    <subcellularLocation>
        <location evidence="2">Cell outer membrane</location>
    </subcellularLocation>
    <subcellularLocation>
        <location evidence="3">Secreted</location>
    </subcellularLocation>
</comment>
<comment type="caution">
    <text evidence="8">The sequence shown here is derived from an EMBL/GenBank/DDBJ whole genome shotgun (WGS) entry which is preliminary data.</text>
</comment>
<dbReference type="AlphaFoldDB" id="A0A4Q7DLN9"/>